<reference evidence="1 2" key="1">
    <citation type="submission" date="2021-01" db="EMBL/GenBank/DDBJ databases">
        <title>Piscinibacter sp. Jin2 Genome sequencing and assembly.</title>
        <authorList>
            <person name="Kim I."/>
        </authorList>
    </citation>
    <scope>NUCLEOTIDE SEQUENCE [LARGE SCALE GENOMIC DNA]</scope>
    <source>
        <strain evidence="1 2">Jin2</strain>
    </source>
</reference>
<gene>
    <name evidence="1" type="ORF">JI742_09830</name>
</gene>
<comment type="caution">
    <text evidence="1">The sequence shown here is derived from an EMBL/GenBank/DDBJ whole genome shotgun (WGS) entry which is preliminary data.</text>
</comment>
<name>A0A9X0XFL4_9BURK</name>
<dbReference type="AlphaFoldDB" id="A0A9X0XFL4"/>
<accession>A0A9X0XFL4</accession>
<dbReference type="EMBL" id="JAERRA010000001">
    <property type="protein sequence ID" value="MBL0720188.1"/>
    <property type="molecule type" value="Genomic_DNA"/>
</dbReference>
<sequence>MHLRAAQRQGADVGDLLEPLPIPAAAAALWGVWQGLKGQRRPGMQGLAPLLAADIEPWLRLRGLRLTPWELDTLDALDMATRAVVAGWSRPGSPAGPTSE</sequence>
<protein>
    <submittedName>
        <fullName evidence="1">Uncharacterized protein</fullName>
    </submittedName>
</protein>
<evidence type="ECO:0000313" key="1">
    <source>
        <dbReference type="EMBL" id="MBL0720188.1"/>
    </source>
</evidence>
<evidence type="ECO:0000313" key="2">
    <source>
        <dbReference type="Proteomes" id="UP000643207"/>
    </source>
</evidence>
<dbReference type="Pfam" id="PF23812">
    <property type="entry name" value="Phage_TAC_18"/>
    <property type="match status" value="1"/>
</dbReference>
<dbReference type="Proteomes" id="UP000643207">
    <property type="component" value="Unassembled WGS sequence"/>
</dbReference>
<dbReference type="InterPro" id="IPR056919">
    <property type="entry name" value="Phage_TAC_18"/>
</dbReference>
<keyword evidence="2" id="KW-1185">Reference proteome</keyword>
<proteinExistence type="predicted"/>
<dbReference type="RefSeq" id="WP_201826047.1">
    <property type="nucleotide sequence ID" value="NZ_JAERRA010000001.1"/>
</dbReference>
<organism evidence="1 2">
    <name type="scientific">Aquariibacter lacus</name>
    <dbReference type="NCBI Taxonomy" id="2801332"/>
    <lineage>
        <taxon>Bacteria</taxon>
        <taxon>Pseudomonadati</taxon>
        <taxon>Pseudomonadota</taxon>
        <taxon>Betaproteobacteria</taxon>
        <taxon>Burkholderiales</taxon>
        <taxon>Sphaerotilaceae</taxon>
        <taxon>Aquariibacter</taxon>
    </lineage>
</organism>